<reference evidence="8 10" key="2">
    <citation type="submission" date="2017-03" db="EMBL/GenBank/DDBJ databases">
        <title>Complete sequence of Clostridium formicaceticum DSM 92.</title>
        <authorList>
            <person name="Poehlein A."/>
            <person name="Karl M."/>
            <person name="Bengelsdorf F.R."/>
            <person name="Duerre P."/>
            <person name="Daniel R."/>
        </authorList>
    </citation>
    <scope>NUCLEOTIDE SEQUENCE [LARGE SCALE GENOMIC DNA]</scope>
    <source>
        <strain evidence="8 10">DSM 92</strain>
    </source>
</reference>
<feature type="domain" description="D-isomer specific 2-hydroxyacid dehydrogenase NAD-binding" evidence="6">
    <location>
        <begin position="105"/>
        <end position="275"/>
    </location>
</feature>
<dbReference type="SUPFAM" id="SSF51735">
    <property type="entry name" value="NAD(P)-binding Rossmann-fold domains"/>
    <property type="match status" value="1"/>
</dbReference>
<dbReference type="Gene3D" id="3.40.50.720">
    <property type="entry name" value="NAD(P)-binding Rossmann-like Domain"/>
    <property type="match status" value="2"/>
</dbReference>
<name>A0AAC9WH55_9CLOT</name>
<evidence type="ECO:0000313" key="7">
    <source>
        <dbReference type="EMBL" id="AOY78102.1"/>
    </source>
</evidence>
<dbReference type="AlphaFoldDB" id="A0AAC9WH55"/>
<comment type="similarity">
    <text evidence="1 4">Belongs to the D-isomer specific 2-hydroxyacid dehydrogenase family.</text>
</comment>
<dbReference type="SUPFAM" id="SSF52283">
    <property type="entry name" value="Formate/glycerate dehydrogenase catalytic domain-like"/>
    <property type="match status" value="1"/>
</dbReference>
<gene>
    <name evidence="8" type="primary">ghrB</name>
    <name evidence="7" type="ORF">BJL90_20905</name>
    <name evidence="8" type="ORF">CLFO_31580</name>
</gene>
<dbReference type="RefSeq" id="WP_070972718.1">
    <property type="nucleotide sequence ID" value="NZ_CP017603.1"/>
</dbReference>
<dbReference type="Proteomes" id="UP000177894">
    <property type="component" value="Chromosome"/>
</dbReference>
<dbReference type="Pfam" id="PF00389">
    <property type="entry name" value="2-Hacid_dh"/>
    <property type="match status" value="1"/>
</dbReference>
<keyword evidence="3" id="KW-0520">NAD</keyword>
<evidence type="ECO:0000259" key="6">
    <source>
        <dbReference type="Pfam" id="PF02826"/>
    </source>
</evidence>
<evidence type="ECO:0000256" key="3">
    <source>
        <dbReference type="ARBA" id="ARBA00023027"/>
    </source>
</evidence>
<sequence length="313" mass="36471">MKVLFTYDYGKEKMESIKKLGYDIILRSEKGIVYTEEIQDVEALICYHPFATLDIAKMKKLRWIQLSSIGIDQVPKEIARKNKILITNNKGGYSIPIGEWIVLKILEVYKKSSKLYQQQQQRRWEMDTSLLELYRKRIGFIGTGSIAAEAAKRLQGFEVHTIGVNTKGTKVKYFDSCYPIDQLEEVLRSCDVIVLTVPHTKESHHLINKTRLAMMKKEAVFINISRGNIVDEEALIEHLQKGNFLGVALDVFEKEPLPQESPLWEMDNVLVTPHNCWISEMRNERRFRIIYENMKKFKEQQPLINQVDINKGY</sequence>
<evidence type="ECO:0000256" key="1">
    <source>
        <dbReference type="ARBA" id="ARBA00005854"/>
    </source>
</evidence>
<dbReference type="CDD" id="cd12155">
    <property type="entry name" value="PGDH_1"/>
    <property type="match status" value="1"/>
</dbReference>
<dbReference type="InterPro" id="IPR006140">
    <property type="entry name" value="D-isomer_DH_NAD-bd"/>
</dbReference>
<dbReference type="InterPro" id="IPR006139">
    <property type="entry name" value="D-isomer_2_OHA_DH_cat_dom"/>
</dbReference>
<evidence type="ECO:0000256" key="4">
    <source>
        <dbReference type="RuleBase" id="RU003719"/>
    </source>
</evidence>
<dbReference type="GO" id="GO:0030267">
    <property type="term" value="F:glyoxylate reductase (NADPH) activity"/>
    <property type="evidence" value="ECO:0007669"/>
    <property type="project" value="UniProtKB-EC"/>
</dbReference>
<evidence type="ECO:0000313" key="9">
    <source>
        <dbReference type="Proteomes" id="UP000177894"/>
    </source>
</evidence>
<keyword evidence="9" id="KW-1185">Reference proteome</keyword>
<dbReference type="EC" id="1.1.1.79" evidence="8"/>
<dbReference type="GO" id="GO:0051287">
    <property type="term" value="F:NAD binding"/>
    <property type="evidence" value="ECO:0007669"/>
    <property type="project" value="InterPro"/>
</dbReference>
<dbReference type="KEGG" id="cfm:BJL90_20905"/>
<dbReference type="Pfam" id="PF02826">
    <property type="entry name" value="2-Hacid_dh_C"/>
    <property type="match status" value="1"/>
</dbReference>
<dbReference type="Proteomes" id="UP000192478">
    <property type="component" value="Chromosome"/>
</dbReference>
<reference evidence="7 9" key="1">
    <citation type="submission" date="2016-10" db="EMBL/GenBank/DDBJ databases">
        <title>Complete Genome Sequence of Acetogen Clostridium formicoaceticum ATCC 27076.</title>
        <authorList>
            <person name="Bao T."/>
            <person name="Cheng C."/>
            <person name="Zhao J."/>
            <person name="Yang S.-T."/>
            <person name="Wang J."/>
            <person name="Wang M."/>
        </authorList>
    </citation>
    <scope>NUCLEOTIDE SEQUENCE [LARGE SCALE GENOMIC DNA]</scope>
    <source>
        <strain evidence="7 9">ATCC 27076</strain>
    </source>
</reference>
<dbReference type="PANTHER" id="PTHR43333:SF1">
    <property type="entry name" value="D-ISOMER SPECIFIC 2-HYDROXYACID DEHYDROGENASE NAD-BINDING DOMAIN-CONTAINING PROTEIN"/>
    <property type="match status" value="1"/>
</dbReference>
<dbReference type="EMBL" id="CP017603">
    <property type="protein sequence ID" value="AOY78102.1"/>
    <property type="molecule type" value="Genomic_DNA"/>
</dbReference>
<organism evidence="8 10">
    <name type="scientific">Clostridium formicaceticum</name>
    <dbReference type="NCBI Taxonomy" id="1497"/>
    <lineage>
        <taxon>Bacteria</taxon>
        <taxon>Bacillati</taxon>
        <taxon>Bacillota</taxon>
        <taxon>Clostridia</taxon>
        <taxon>Eubacteriales</taxon>
        <taxon>Clostridiaceae</taxon>
        <taxon>Clostridium</taxon>
    </lineage>
</organism>
<evidence type="ECO:0000313" key="10">
    <source>
        <dbReference type="Proteomes" id="UP000192478"/>
    </source>
</evidence>
<feature type="domain" description="D-isomer specific 2-hydroxyacid dehydrogenase catalytic" evidence="5">
    <location>
        <begin position="5"/>
        <end position="307"/>
    </location>
</feature>
<evidence type="ECO:0000259" key="5">
    <source>
        <dbReference type="Pfam" id="PF00389"/>
    </source>
</evidence>
<protein>
    <submittedName>
        <fullName evidence="7">Dihydrofolate reductase</fullName>
    </submittedName>
    <submittedName>
        <fullName evidence="8">Glyoxylate/hydroxypyruvate reductase B</fullName>
        <ecNumber evidence="8">1.1.1.79</ecNumber>
    </submittedName>
</protein>
<accession>A0AAC9WH55</accession>
<evidence type="ECO:0000313" key="8">
    <source>
        <dbReference type="EMBL" id="ARE88752.1"/>
    </source>
</evidence>
<dbReference type="PANTHER" id="PTHR43333">
    <property type="entry name" value="2-HACID_DH_C DOMAIN-CONTAINING PROTEIN"/>
    <property type="match status" value="1"/>
</dbReference>
<proteinExistence type="inferred from homology"/>
<evidence type="ECO:0000256" key="2">
    <source>
        <dbReference type="ARBA" id="ARBA00023002"/>
    </source>
</evidence>
<dbReference type="InterPro" id="IPR036291">
    <property type="entry name" value="NAD(P)-bd_dom_sf"/>
</dbReference>
<keyword evidence="2 4" id="KW-0560">Oxidoreductase</keyword>
<dbReference type="EMBL" id="CP020559">
    <property type="protein sequence ID" value="ARE88752.1"/>
    <property type="molecule type" value="Genomic_DNA"/>
</dbReference>